<dbReference type="AlphaFoldDB" id="A0A7X5VJ98"/>
<evidence type="ECO:0000256" key="1">
    <source>
        <dbReference type="ARBA" id="ARBA00001968"/>
    </source>
</evidence>
<organism evidence="4 5">
    <name type="scientific">Kribbella shirazensis</name>
    <dbReference type="NCBI Taxonomy" id="1105143"/>
    <lineage>
        <taxon>Bacteria</taxon>
        <taxon>Bacillati</taxon>
        <taxon>Actinomycetota</taxon>
        <taxon>Actinomycetes</taxon>
        <taxon>Propionibacteriales</taxon>
        <taxon>Kribbellaceae</taxon>
        <taxon>Kribbella</taxon>
    </lineage>
</organism>
<gene>
    <name evidence="4" type="ORF">BJY22_008022</name>
</gene>
<evidence type="ECO:0000313" key="4">
    <source>
        <dbReference type="EMBL" id="NIK62305.1"/>
    </source>
</evidence>
<evidence type="ECO:0000313" key="5">
    <source>
        <dbReference type="Proteomes" id="UP000555407"/>
    </source>
</evidence>
<reference evidence="4 5" key="1">
    <citation type="submission" date="2020-03" db="EMBL/GenBank/DDBJ databases">
        <title>Sequencing the genomes of 1000 actinobacteria strains.</title>
        <authorList>
            <person name="Klenk H.-P."/>
        </authorList>
    </citation>
    <scope>NUCLEOTIDE SEQUENCE [LARGE SCALE GENOMIC DNA]</scope>
    <source>
        <strain evidence="4 5">DSM 45490</strain>
    </source>
</reference>
<keyword evidence="2" id="KW-0479">Metal-binding</keyword>
<comment type="cofactor">
    <cofactor evidence="1">
        <name>a divalent metal cation</name>
        <dbReference type="ChEBI" id="CHEBI:60240"/>
    </cofactor>
</comment>
<dbReference type="Pfam" id="PF13359">
    <property type="entry name" value="DDE_Tnp_4"/>
    <property type="match status" value="1"/>
</dbReference>
<feature type="domain" description="DDE Tnp4" evidence="3">
    <location>
        <begin position="50"/>
        <end position="203"/>
    </location>
</feature>
<dbReference type="InterPro" id="IPR027806">
    <property type="entry name" value="HARBI1_dom"/>
</dbReference>
<dbReference type="EMBL" id="JAASRO010000001">
    <property type="protein sequence ID" value="NIK62305.1"/>
    <property type="molecule type" value="Genomic_DNA"/>
</dbReference>
<accession>A0A7X5VJ98</accession>
<proteinExistence type="predicted"/>
<dbReference type="Proteomes" id="UP000555407">
    <property type="component" value="Unassembled WGS sequence"/>
</dbReference>
<name>A0A7X5VJ98_9ACTN</name>
<protein>
    <recommendedName>
        <fullName evidence="3">DDE Tnp4 domain-containing protein</fullName>
    </recommendedName>
</protein>
<sequence>MRVLARDAGVSIATAYRYVHEAIDVIAAQAPELPEVLAEALRQGWAFVCLDGTLIPCTRVSAPSEAGHDLWYSGKHNQHGGNIQVLADPDGWPVWVSDVEPGSTHDITAARIHALPALYPTAAAGLPTLTDKGYAGAGIGIQVPTKGHALCSDNRARNRLINALRAPAERANSLLKNTWRALRRITLDPWRIGPITTAALVLLQLQKPSR</sequence>
<dbReference type="GO" id="GO:0046872">
    <property type="term" value="F:metal ion binding"/>
    <property type="evidence" value="ECO:0007669"/>
    <property type="project" value="UniProtKB-KW"/>
</dbReference>
<evidence type="ECO:0000256" key="2">
    <source>
        <dbReference type="ARBA" id="ARBA00022723"/>
    </source>
</evidence>
<comment type="caution">
    <text evidence="4">The sequence shown here is derived from an EMBL/GenBank/DDBJ whole genome shotgun (WGS) entry which is preliminary data.</text>
</comment>
<keyword evidence="5" id="KW-1185">Reference proteome</keyword>
<evidence type="ECO:0000259" key="3">
    <source>
        <dbReference type="Pfam" id="PF13359"/>
    </source>
</evidence>